<keyword evidence="3" id="KW-1185">Reference proteome</keyword>
<reference evidence="2 3" key="1">
    <citation type="submission" date="2019-03" db="EMBL/GenBank/DDBJ databases">
        <title>First draft genome of Liparis tanakae, snailfish: a comprehensive survey of snailfish specific genes.</title>
        <authorList>
            <person name="Kim W."/>
            <person name="Song I."/>
            <person name="Jeong J.-H."/>
            <person name="Kim D."/>
            <person name="Kim S."/>
            <person name="Ryu S."/>
            <person name="Song J.Y."/>
            <person name="Lee S.K."/>
        </authorList>
    </citation>
    <scope>NUCLEOTIDE SEQUENCE [LARGE SCALE GENOMIC DNA]</scope>
    <source>
        <tissue evidence="2">Muscle</tissue>
    </source>
</reference>
<gene>
    <name evidence="2" type="ORF">EYF80_028432</name>
</gene>
<organism evidence="2 3">
    <name type="scientific">Liparis tanakae</name>
    <name type="common">Tanaka's snailfish</name>
    <dbReference type="NCBI Taxonomy" id="230148"/>
    <lineage>
        <taxon>Eukaryota</taxon>
        <taxon>Metazoa</taxon>
        <taxon>Chordata</taxon>
        <taxon>Craniata</taxon>
        <taxon>Vertebrata</taxon>
        <taxon>Euteleostomi</taxon>
        <taxon>Actinopterygii</taxon>
        <taxon>Neopterygii</taxon>
        <taxon>Teleostei</taxon>
        <taxon>Neoteleostei</taxon>
        <taxon>Acanthomorphata</taxon>
        <taxon>Eupercaria</taxon>
        <taxon>Perciformes</taxon>
        <taxon>Cottioidei</taxon>
        <taxon>Cottales</taxon>
        <taxon>Liparidae</taxon>
        <taxon>Liparis</taxon>
    </lineage>
</organism>
<proteinExistence type="predicted"/>
<evidence type="ECO:0000313" key="3">
    <source>
        <dbReference type="Proteomes" id="UP000314294"/>
    </source>
</evidence>
<accession>A0A4Z2H840</accession>
<sequence length="59" mass="6721">MKMSCCHAAQHGSRSGSLDTPLSDLGLRRRSRVRLQPQEQNLNDQRKKMKNEAAGEERL</sequence>
<name>A0A4Z2H840_9TELE</name>
<protein>
    <submittedName>
        <fullName evidence="2">Uncharacterized protein</fullName>
    </submittedName>
</protein>
<evidence type="ECO:0000313" key="2">
    <source>
        <dbReference type="EMBL" id="TNN61415.1"/>
    </source>
</evidence>
<dbReference type="Proteomes" id="UP000314294">
    <property type="component" value="Unassembled WGS sequence"/>
</dbReference>
<dbReference type="AlphaFoldDB" id="A0A4Z2H840"/>
<feature type="compositionally biased region" description="Basic and acidic residues" evidence="1">
    <location>
        <begin position="44"/>
        <end position="59"/>
    </location>
</feature>
<evidence type="ECO:0000256" key="1">
    <source>
        <dbReference type="SAM" id="MobiDB-lite"/>
    </source>
</evidence>
<comment type="caution">
    <text evidence="2">The sequence shown here is derived from an EMBL/GenBank/DDBJ whole genome shotgun (WGS) entry which is preliminary data.</text>
</comment>
<feature type="region of interest" description="Disordered" evidence="1">
    <location>
        <begin position="1"/>
        <end position="59"/>
    </location>
</feature>
<dbReference type="EMBL" id="SRLO01000316">
    <property type="protein sequence ID" value="TNN61415.1"/>
    <property type="molecule type" value="Genomic_DNA"/>
</dbReference>